<keyword evidence="2" id="KW-1185">Reference proteome</keyword>
<accession>A0A0A0F0W1</accession>
<dbReference type="Pfam" id="PF14026">
    <property type="entry name" value="SCO4226-like"/>
    <property type="match status" value="1"/>
</dbReference>
<sequence length="92" mass="10205">MPRYIIEREFPGAGKLGAAELQAIAQKSRDVLDNMGPSIQWQESYITDDKIYCVYMAQDEAALRSHGELGGFPVDRVAQVRAVIDPTTAEPH</sequence>
<evidence type="ECO:0000313" key="2">
    <source>
        <dbReference type="Proteomes" id="UP000029998"/>
    </source>
</evidence>
<comment type="caution">
    <text evidence="1">The sequence shown here is derived from an EMBL/GenBank/DDBJ whole genome shotgun (WGS) entry which is preliminary data.</text>
</comment>
<organism evidence="1 2">
    <name type="scientific">Lysobacter daejeonensis GH1-9</name>
    <dbReference type="NCBI Taxonomy" id="1385517"/>
    <lineage>
        <taxon>Bacteria</taxon>
        <taxon>Pseudomonadati</taxon>
        <taxon>Pseudomonadota</taxon>
        <taxon>Gammaproteobacteria</taxon>
        <taxon>Lysobacterales</taxon>
        <taxon>Lysobacteraceae</taxon>
        <taxon>Aerolutibacter</taxon>
    </lineage>
</organism>
<protein>
    <submittedName>
        <fullName evidence="1">Membrane protein</fullName>
    </submittedName>
</protein>
<dbReference type="InterPro" id="IPR025336">
    <property type="entry name" value="SCO4226-like"/>
</dbReference>
<dbReference type="eggNOG" id="ENOG5032RK9">
    <property type="taxonomic scope" value="Bacteria"/>
</dbReference>
<proteinExistence type="predicted"/>
<reference evidence="1 2" key="1">
    <citation type="submission" date="2013-08" db="EMBL/GenBank/DDBJ databases">
        <title>Genome sequencing of Lysobacter.</title>
        <authorList>
            <person name="Zhang S."/>
            <person name="Wang G."/>
        </authorList>
    </citation>
    <scope>NUCLEOTIDE SEQUENCE [LARGE SCALE GENOMIC DNA]</scope>
    <source>
        <strain evidence="1 2">GH1-9</strain>
    </source>
</reference>
<dbReference type="EMBL" id="AVPU01000007">
    <property type="protein sequence ID" value="KGM55067.1"/>
    <property type="molecule type" value="Genomic_DNA"/>
</dbReference>
<dbReference type="AlphaFoldDB" id="A0A0A0F0W1"/>
<dbReference type="OrthoDB" id="9800027at2"/>
<dbReference type="RefSeq" id="WP_036135792.1">
    <property type="nucleotide sequence ID" value="NZ_AVPU01000007.1"/>
</dbReference>
<evidence type="ECO:0000313" key="1">
    <source>
        <dbReference type="EMBL" id="KGM55067.1"/>
    </source>
</evidence>
<gene>
    <name evidence="1" type="ORF">N800_00050</name>
</gene>
<name>A0A0A0F0W1_9GAMM</name>
<dbReference type="Proteomes" id="UP000029998">
    <property type="component" value="Unassembled WGS sequence"/>
</dbReference>